<dbReference type="InterPro" id="IPR036249">
    <property type="entry name" value="Thioredoxin-like_sf"/>
</dbReference>
<organism evidence="2 3">
    <name type="scientific">Sulfobacillus acidophilus (strain ATCC 700253 / DSM 10332 / NAL)</name>
    <dbReference type="NCBI Taxonomy" id="679936"/>
    <lineage>
        <taxon>Bacteria</taxon>
        <taxon>Bacillati</taxon>
        <taxon>Bacillota</taxon>
        <taxon>Clostridia</taxon>
        <taxon>Eubacteriales</taxon>
        <taxon>Clostridiales Family XVII. Incertae Sedis</taxon>
        <taxon>Sulfobacillus</taxon>
    </lineage>
</organism>
<dbReference type="SUPFAM" id="SSF52833">
    <property type="entry name" value="Thioredoxin-like"/>
    <property type="match status" value="2"/>
</dbReference>
<dbReference type="EMBL" id="CP003179">
    <property type="protein sequence ID" value="AEW05261.1"/>
    <property type="molecule type" value="Genomic_DNA"/>
</dbReference>
<evidence type="ECO:0000256" key="1">
    <source>
        <dbReference type="SAM" id="MobiDB-lite"/>
    </source>
</evidence>
<dbReference type="STRING" id="679936.Sulac_1768"/>
<dbReference type="AlphaFoldDB" id="G8TZM1"/>
<dbReference type="PANTHER" id="PTHR37170">
    <property type="entry name" value="GLUTAREDOXIN-RELATED"/>
    <property type="match status" value="1"/>
</dbReference>
<keyword evidence="3" id="KW-1185">Reference proteome</keyword>
<dbReference type="PANTHER" id="PTHR37170:SF1">
    <property type="entry name" value="GLUTAREDOXIN-LIKE PROTEIN"/>
    <property type="match status" value="1"/>
</dbReference>
<dbReference type="Gene3D" id="3.40.30.80">
    <property type="match status" value="1"/>
</dbReference>
<proteinExistence type="predicted"/>
<dbReference type="HOGENOM" id="CLU_1089585_0_0_9"/>
<gene>
    <name evidence="2" type="ordered locus">Sulac_1768</name>
</gene>
<evidence type="ECO:0008006" key="4">
    <source>
        <dbReference type="Google" id="ProtNLM"/>
    </source>
</evidence>
<sequence>MVPFSPPRIPEVLSPVMNPVLSERDRWALESMFKALKRPVTLIAVLHHASSEEEPLHPLRVILSALQEIAPHWIQVSTLTPTRDQAMLRALGAPSAPAIGFLADGGEPIPIWMVGIPNGYQFGVLVQLLLDLGGNGPKIRRPILNMVRNCSHDIHIQVWVAPTCAHSPRAVRYAQQLALANPVRIHVSSIDWTQVPESERLPGLEWVPYTRIQRDGHPLTDFYGIWPLDKMARVIRFGPHAVPFDGPAAHRTRSTILESEETQSDERDPKN</sequence>
<evidence type="ECO:0000313" key="2">
    <source>
        <dbReference type="EMBL" id="AEW05261.1"/>
    </source>
</evidence>
<dbReference type="KEGG" id="sap:Sulac_1768"/>
<feature type="region of interest" description="Disordered" evidence="1">
    <location>
        <begin position="252"/>
        <end position="271"/>
    </location>
</feature>
<reference evidence="2 3" key="2">
    <citation type="journal article" date="2012" name="Stand. Genomic Sci.">
        <title>Complete genome sequence of the moderately thermophilic mineral-sulfide-oxidizing firmicute Sulfobacillus acidophilus type strain (NAL(T)).</title>
        <authorList>
            <person name="Anderson I."/>
            <person name="Chertkov O."/>
            <person name="Chen A."/>
            <person name="Saunders E."/>
            <person name="Lapidus A."/>
            <person name="Nolan M."/>
            <person name="Lucas S."/>
            <person name="Hammon N."/>
            <person name="Deshpande S."/>
            <person name="Cheng J.F."/>
            <person name="Han C."/>
            <person name="Tapia R."/>
            <person name="Goodwin L.A."/>
            <person name="Pitluck S."/>
            <person name="Liolios K."/>
            <person name="Pagani I."/>
            <person name="Ivanova N."/>
            <person name="Mikhailova N."/>
            <person name="Pati A."/>
            <person name="Palaniappan K."/>
            <person name="Land M."/>
            <person name="Pan C."/>
            <person name="Rohde M."/>
            <person name="Pukall R."/>
            <person name="Goker M."/>
            <person name="Detter J.C."/>
            <person name="Woyke T."/>
            <person name="Bristow J."/>
            <person name="Eisen J.A."/>
            <person name="Markowitz V."/>
            <person name="Hugenholtz P."/>
            <person name="Kyrpides N.C."/>
            <person name="Klenk H.P."/>
            <person name="Mavromatis K."/>
        </authorList>
    </citation>
    <scope>NUCLEOTIDE SEQUENCE [LARGE SCALE GENOMIC DNA]</scope>
    <source>
        <strain evidence="3">ATCC 700253 / DSM 10332 / NAL</strain>
    </source>
</reference>
<name>G8TZM1_SULAD</name>
<reference evidence="3" key="1">
    <citation type="submission" date="2011-12" db="EMBL/GenBank/DDBJ databases">
        <title>The complete genome of chromosome of Sulfobacillus acidophilus DSM 10332.</title>
        <authorList>
            <person name="Lucas S."/>
            <person name="Han J."/>
            <person name="Lapidus A."/>
            <person name="Bruce D."/>
            <person name="Goodwin L."/>
            <person name="Pitluck S."/>
            <person name="Peters L."/>
            <person name="Kyrpides N."/>
            <person name="Mavromatis K."/>
            <person name="Ivanova N."/>
            <person name="Mikhailova N."/>
            <person name="Chertkov O."/>
            <person name="Saunders E."/>
            <person name="Detter J.C."/>
            <person name="Tapia R."/>
            <person name="Han C."/>
            <person name="Land M."/>
            <person name="Hauser L."/>
            <person name="Markowitz V."/>
            <person name="Cheng J.-F."/>
            <person name="Hugenholtz P."/>
            <person name="Woyke T."/>
            <person name="Wu D."/>
            <person name="Pukall R."/>
            <person name="Gehrich-Schroeter G."/>
            <person name="Schneider S."/>
            <person name="Klenk H.-P."/>
            <person name="Eisen J.A."/>
        </authorList>
    </citation>
    <scope>NUCLEOTIDE SEQUENCE [LARGE SCALE GENOMIC DNA]</scope>
    <source>
        <strain evidence="3">ATCC 700253 / DSM 10332 / NAL</strain>
    </source>
</reference>
<protein>
    <recommendedName>
        <fullName evidence="4">Thioredoxin-like fold domain-containing protein</fullName>
    </recommendedName>
</protein>
<dbReference type="PATRIC" id="fig|679936.5.peg.1833"/>
<dbReference type="Proteomes" id="UP000005439">
    <property type="component" value="Chromosome"/>
</dbReference>
<evidence type="ECO:0000313" key="3">
    <source>
        <dbReference type="Proteomes" id="UP000005439"/>
    </source>
</evidence>
<accession>G8TZM1</accession>